<dbReference type="AlphaFoldDB" id="A0A0C3BXZ9"/>
<evidence type="ECO:0000313" key="3">
    <source>
        <dbReference type="Proteomes" id="UP000053424"/>
    </source>
</evidence>
<dbReference type="EMBL" id="KN831806">
    <property type="protein sequence ID" value="KIM36316.1"/>
    <property type="molecule type" value="Genomic_DNA"/>
</dbReference>
<dbReference type="HOGENOM" id="CLU_066045_0_0_1"/>
<accession>A0A0C3BXZ9</accession>
<dbReference type="Proteomes" id="UP000053424">
    <property type="component" value="Unassembled WGS sequence"/>
</dbReference>
<keyword evidence="3" id="KW-1185">Reference proteome</keyword>
<gene>
    <name evidence="2" type="ORF">M413DRAFT_449202</name>
</gene>
<feature type="region of interest" description="Disordered" evidence="1">
    <location>
        <begin position="1"/>
        <end position="23"/>
    </location>
</feature>
<evidence type="ECO:0000256" key="1">
    <source>
        <dbReference type="SAM" id="MobiDB-lite"/>
    </source>
</evidence>
<reference evidence="3" key="2">
    <citation type="submission" date="2015-01" db="EMBL/GenBank/DDBJ databases">
        <title>Evolutionary Origins and Diversification of the Mycorrhizal Mutualists.</title>
        <authorList>
            <consortium name="DOE Joint Genome Institute"/>
            <consortium name="Mycorrhizal Genomics Consortium"/>
            <person name="Kohler A."/>
            <person name="Kuo A."/>
            <person name="Nagy L.G."/>
            <person name="Floudas D."/>
            <person name="Copeland A."/>
            <person name="Barry K.W."/>
            <person name="Cichocki N."/>
            <person name="Veneault-Fourrey C."/>
            <person name="LaButti K."/>
            <person name="Lindquist E.A."/>
            <person name="Lipzen A."/>
            <person name="Lundell T."/>
            <person name="Morin E."/>
            <person name="Murat C."/>
            <person name="Riley R."/>
            <person name="Ohm R."/>
            <person name="Sun H."/>
            <person name="Tunlid A."/>
            <person name="Henrissat B."/>
            <person name="Grigoriev I.V."/>
            <person name="Hibbett D.S."/>
            <person name="Martin F."/>
        </authorList>
    </citation>
    <scope>NUCLEOTIDE SEQUENCE [LARGE SCALE GENOMIC DNA]</scope>
    <source>
        <strain evidence="3">h7</strain>
    </source>
</reference>
<proteinExistence type="predicted"/>
<name>A0A0C3BXZ9_HEBCY</name>
<reference evidence="2 3" key="1">
    <citation type="submission" date="2014-04" db="EMBL/GenBank/DDBJ databases">
        <authorList>
            <consortium name="DOE Joint Genome Institute"/>
            <person name="Kuo A."/>
            <person name="Gay G."/>
            <person name="Dore J."/>
            <person name="Kohler A."/>
            <person name="Nagy L.G."/>
            <person name="Floudas D."/>
            <person name="Copeland A."/>
            <person name="Barry K.W."/>
            <person name="Cichocki N."/>
            <person name="Veneault-Fourrey C."/>
            <person name="LaButti K."/>
            <person name="Lindquist E.A."/>
            <person name="Lipzen A."/>
            <person name="Lundell T."/>
            <person name="Morin E."/>
            <person name="Murat C."/>
            <person name="Sun H."/>
            <person name="Tunlid A."/>
            <person name="Henrissat B."/>
            <person name="Grigoriev I.V."/>
            <person name="Hibbett D.S."/>
            <person name="Martin F."/>
            <person name="Nordberg H.P."/>
            <person name="Cantor M.N."/>
            <person name="Hua S.X."/>
        </authorList>
    </citation>
    <scope>NUCLEOTIDE SEQUENCE [LARGE SCALE GENOMIC DNA]</scope>
    <source>
        <strain evidence="3">h7</strain>
    </source>
</reference>
<protein>
    <submittedName>
        <fullName evidence="2">Uncharacterized protein</fullName>
    </submittedName>
</protein>
<sequence>MGGVFRQHRLFSESSQRPIPRRSRGRAIRTLVTLDPLQISAMGQEVYDISDVRVVTLRTPGKAVLRLEYQTQRRKEGSHNWRIPFPPGTKGVLYYHLPPGSPPQAGELRFKKCDSAQQFSSGEDLQVDVGQPWSLSLLNVVQSTVREGCLDELLVGPGLVDHEIVADLQRLVQGRDQRIGTHAITLHDIDQPFITDLHFISFTVRFVTRQSLHILRFYPWPTTSHAEPPFNGRIRARFELADYPGRISLHLRILEIIKPVEHRIEQNSTAEPRAGELLMKRRTEGTDFIPWAYLPQPTSDNHRELVEFLKFRAADKAKFGV</sequence>
<evidence type="ECO:0000313" key="2">
    <source>
        <dbReference type="EMBL" id="KIM36316.1"/>
    </source>
</evidence>
<dbReference type="OrthoDB" id="2750929at2759"/>
<organism evidence="2 3">
    <name type="scientific">Hebeloma cylindrosporum</name>
    <dbReference type="NCBI Taxonomy" id="76867"/>
    <lineage>
        <taxon>Eukaryota</taxon>
        <taxon>Fungi</taxon>
        <taxon>Dikarya</taxon>
        <taxon>Basidiomycota</taxon>
        <taxon>Agaricomycotina</taxon>
        <taxon>Agaricomycetes</taxon>
        <taxon>Agaricomycetidae</taxon>
        <taxon>Agaricales</taxon>
        <taxon>Agaricineae</taxon>
        <taxon>Hymenogastraceae</taxon>
        <taxon>Hebeloma</taxon>
    </lineage>
</organism>